<dbReference type="AlphaFoldDB" id="A0A0F5FXB6"/>
<feature type="domain" description="DUF2147" evidence="2">
    <location>
        <begin position="29"/>
        <end position="126"/>
    </location>
</feature>
<dbReference type="Proteomes" id="UP000033632">
    <property type="component" value="Unassembled WGS sequence"/>
</dbReference>
<dbReference type="Pfam" id="PF09917">
    <property type="entry name" value="DUF2147"/>
    <property type="match status" value="1"/>
</dbReference>
<feature type="chain" id="PRO_5002486734" description="DUF2147 domain-containing protein" evidence="1">
    <location>
        <begin position="22"/>
        <end position="131"/>
    </location>
</feature>
<accession>A0A0F5FXB6</accession>
<reference evidence="3 4" key="1">
    <citation type="submission" date="2015-03" db="EMBL/GenBank/DDBJ databases">
        <authorList>
            <person name="Hassan Y.I."/>
            <person name="Lepp D."/>
            <person name="Li X.-Z."/>
            <person name="Zhou T."/>
        </authorList>
    </citation>
    <scope>NUCLEOTIDE SEQUENCE [LARGE SCALE GENOMIC DNA]</scope>
    <source>
        <strain evidence="3 4">BD-c194</strain>
    </source>
</reference>
<evidence type="ECO:0000313" key="4">
    <source>
        <dbReference type="Proteomes" id="UP000033632"/>
    </source>
</evidence>
<evidence type="ECO:0000259" key="2">
    <source>
        <dbReference type="Pfam" id="PF09917"/>
    </source>
</evidence>
<dbReference type="PATRIC" id="fig|443610.3.peg.2734"/>
<dbReference type="InterPro" id="IPR019223">
    <property type="entry name" value="DUF2147"/>
</dbReference>
<comment type="caution">
    <text evidence="3">The sequence shown here is derived from an EMBL/GenBank/DDBJ whole genome shotgun (WGS) entry which is preliminary data.</text>
</comment>
<name>A0A0F5FXB6_9HYPH</name>
<keyword evidence="4" id="KW-1185">Reference proteome</keyword>
<protein>
    <recommendedName>
        <fullName evidence="2">DUF2147 domain-containing protein</fullName>
    </recommendedName>
</protein>
<gene>
    <name evidence="3" type="ORF">VE25_01370</name>
</gene>
<organism evidence="3 4">
    <name type="scientific">Devosia geojensis</name>
    <dbReference type="NCBI Taxonomy" id="443610"/>
    <lineage>
        <taxon>Bacteria</taxon>
        <taxon>Pseudomonadati</taxon>
        <taxon>Pseudomonadota</taxon>
        <taxon>Alphaproteobacteria</taxon>
        <taxon>Hyphomicrobiales</taxon>
        <taxon>Devosiaceae</taxon>
        <taxon>Devosia</taxon>
    </lineage>
</organism>
<dbReference type="STRING" id="443610.VE25_01370"/>
<dbReference type="EMBL" id="JZEX01000023">
    <property type="protein sequence ID" value="KKB13511.1"/>
    <property type="molecule type" value="Genomic_DNA"/>
</dbReference>
<sequence>MLMKRLLVLLITFMTAAPALAQGFASPVGTWEIEMRDSRYEVAMCGESGNQLCGTLVWLGGHADNEENRPYLNTLLIDHAPPAGENQWKGTLRIFGQTATGTITQLSDNHIQLEGCVAFIFCRTYQLYRIN</sequence>
<feature type="signal peptide" evidence="1">
    <location>
        <begin position="1"/>
        <end position="21"/>
    </location>
</feature>
<proteinExistence type="predicted"/>
<keyword evidence="1" id="KW-0732">Signal</keyword>
<evidence type="ECO:0000256" key="1">
    <source>
        <dbReference type="SAM" id="SignalP"/>
    </source>
</evidence>
<evidence type="ECO:0000313" key="3">
    <source>
        <dbReference type="EMBL" id="KKB13511.1"/>
    </source>
</evidence>